<gene>
    <name evidence="10" type="primary">hisK</name>
    <name evidence="10" type="ORF">Mterra_02573</name>
</gene>
<dbReference type="Pfam" id="PF02811">
    <property type="entry name" value="PHP"/>
    <property type="match status" value="1"/>
</dbReference>
<dbReference type="Proteomes" id="UP000265715">
    <property type="component" value="Unassembled WGS sequence"/>
</dbReference>
<comment type="caution">
    <text evidence="10">The sequence shown here is derived from an EMBL/GenBank/DDBJ whole genome shotgun (WGS) entry which is preliminary data.</text>
</comment>
<dbReference type="UniPathway" id="UPA00031">
    <property type="reaction ID" value="UER00013"/>
</dbReference>
<dbReference type="AlphaFoldDB" id="A0A399EFY1"/>
<evidence type="ECO:0000256" key="2">
    <source>
        <dbReference type="ARBA" id="ARBA00009152"/>
    </source>
</evidence>
<reference evidence="10 11" key="1">
    <citation type="submission" date="2018-08" db="EMBL/GenBank/DDBJ databases">
        <title>Meiothermus terrae DSM 26712 genome sequencing project.</title>
        <authorList>
            <person name="Da Costa M.S."/>
            <person name="Albuquerque L."/>
            <person name="Raposo P."/>
            <person name="Froufe H.J.C."/>
            <person name="Barroso C.S."/>
            <person name="Egas C."/>
        </authorList>
    </citation>
    <scope>NUCLEOTIDE SEQUENCE [LARGE SCALE GENOMIC DNA]</scope>
    <source>
        <strain evidence="10 11">DSM 26712</strain>
    </source>
</reference>
<dbReference type="Gene3D" id="3.20.20.140">
    <property type="entry name" value="Metal-dependent hydrolases"/>
    <property type="match status" value="1"/>
</dbReference>
<dbReference type="NCBIfam" id="TIGR01856">
    <property type="entry name" value="hisJ_fam"/>
    <property type="match status" value="1"/>
</dbReference>
<dbReference type="GO" id="GO:0000105">
    <property type="term" value="P:L-histidine biosynthetic process"/>
    <property type="evidence" value="ECO:0007669"/>
    <property type="project" value="UniProtKB-UniRule"/>
</dbReference>
<feature type="domain" description="PHP" evidence="9">
    <location>
        <begin position="1"/>
        <end position="187"/>
    </location>
</feature>
<sequence>MHTPLCRHAVGHPLEYVEAARKAGLQGVVFTDHSPMPAWFDPEVRMSLEQLPLYHATLERAREQAGDFYVGIGLEADYHPGTEGFVRRMVAGYPYDYVIGSVHYIGAWPFDNPAFAADFDERDLRELYREYFGLVERAARSRLYHAIGHLDLPKKFGHVPPEGYFDLAEEALRAIAGEGLALDVNTAGWRKPVGEVYPAPALLERARELGIPVVLGSDAHAPGEVGHRFADAAAALRSAGYREALVYREGRGRPYALEVQ</sequence>
<dbReference type="Pfam" id="PF13263">
    <property type="entry name" value="PHP_C"/>
    <property type="match status" value="1"/>
</dbReference>
<accession>A0A399EFY1</accession>
<dbReference type="EC" id="3.1.3.15" evidence="3 8"/>
<evidence type="ECO:0000259" key="9">
    <source>
        <dbReference type="Pfam" id="PF02811"/>
    </source>
</evidence>
<dbReference type="PANTHER" id="PTHR21039:SF0">
    <property type="entry name" value="HISTIDINOL-PHOSPHATASE"/>
    <property type="match status" value="1"/>
</dbReference>
<evidence type="ECO:0000256" key="4">
    <source>
        <dbReference type="ARBA" id="ARBA00022605"/>
    </source>
</evidence>
<evidence type="ECO:0000256" key="7">
    <source>
        <dbReference type="ARBA" id="ARBA00049158"/>
    </source>
</evidence>
<dbReference type="InterPro" id="IPR004013">
    <property type="entry name" value="PHP_dom"/>
</dbReference>
<comment type="pathway">
    <text evidence="1 8">Amino-acid biosynthesis; L-histidine biosynthesis; L-histidine from 5-phospho-alpha-D-ribose 1-diphosphate: step 8/9.</text>
</comment>
<protein>
    <recommendedName>
        <fullName evidence="3 8">Histidinol-phosphatase</fullName>
        <shortName evidence="8">HolPase</shortName>
        <ecNumber evidence="3 8">3.1.3.15</ecNumber>
    </recommendedName>
</protein>
<proteinExistence type="inferred from homology"/>
<keyword evidence="11" id="KW-1185">Reference proteome</keyword>
<keyword evidence="4 8" id="KW-0028">Amino-acid biosynthesis</keyword>
<keyword evidence="5 8" id="KW-0378">Hydrolase</keyword>
<evidence type="ECO:0000313" key="11">
    <source>
        <dbReference type="Proteomes" id="UP000265715"/>
    </source>
</evidence>
<evidence type="ECO:0000256" key="3">
    <source>
        <dbReference type="ARBA" id="ARBA00013085"/>
    </source>
</evidence>
<evidence type="ECO:0000256" key="1">
    <source>
        <dbReference type="ARBA" id="ARBA00004970"/>
    </source>
</evidence>
<dbReference type="GO" id="GO:0004401">
    <property type="term" value="F:histidinol-phosphatase activity"/>
    <property type="evidence" value="ECO:0007669"/>
    <property type="project" value="UniProtKB-UniRule"/>
</dbReference>
<organism evidence="10 11">
    <name type="scientific">Calidithermus terrae</name>
    <dbReference type="NCBI Taxonomy" id="1408545"/>
    <lineage>
        <taxon>Bacteria</taxon>
        <taxon>Thermotogati</taxon>
        <taxon>Deinococcota</taxon>
        <taxon>Deinococci</taxon>
        <taxon>Thermales</taxon>
        <taxon>Thermaceae</taxon>
        <taxon>Calidithermus</taxon>
    </lineage>
</organism>
<dbReference type="InterPro" id="IPR010140">
    <property type="entry name" value="Histidinol_P_phosphatase_HisJ"/>
</dbReference>
<evidence type="ECO:0000256" key="6">
    <source>
        <dbReference type="ARBA" id="ARBA00023102"/>
    </source>
</evidence>
<dbReference type="InterPro" id="IPR016195">
    <property type="entry name" value="Pol/histidinol_Pase-like"/>
</dbReference>
<name>A0A399EFY1_9DEIN</name>
<comment type="catalytic activity">
    <reaction evidence="7 8">
        <text>L-histidinol phosphate + H2O = L-histidinol + phosphate</text>
        <dbReference type="Rhea" id="RHEA:14465"/>
        <dbReference type="ChEBI" id="CHEBI:15377"/>
        <dbReference type="ChEBI" id="CHEBI:43474"/>
        <dbReference type="ChEBI" id="CHEBI:57699"/>
        <dbReference type="ChEBI" id="CHEBI:57980"/>
        <dbReference type="EC" id="3.1.3.15"/>
    </reaction>
</comment>
<evidence type="ECO:0000256" key="8">
    <source>
        <dbReference type="RuleBase" id="RU366003"/>
    </source>
</evidence>
<dbReference type="NCBIfam" id="NF005596">
    <property type="entry name" value="PRK07328.1"/>
    <property type="match status" value="1"/>
</dbReference>
<comment type="similarity">
    <text evidence="2 8">Belongs to the PHP hydrolase family. HisK subfamily.</text>
</comment>
<keyword evidence="6 8" id="KW-0368">Histidine biosynthesis</keyword>
<dbReference type="EMBL" id="QXDL01000113">
    <property type="protein sequence ID" value="RIH82656.1"/>
    <property type="molecule type" value="Genomic_DNA"/>
</dbReference>
<dbReference type="SUPFAM" id="SSF89550">
    <property type="entry name" value="PHP domain-like"/>
    <property type="match status" value="1"/>
</dbReference>
<evidence type="ECO:0000313" key="10">
    <source>
        <dbReference type="EMBL" id="RIH82656.1"/>
    </source>
</evidence>
<dbReference type="CDD" id="cd12110">
    <property type="entry name" value="PHP_HisPPase_Hisj_like"/>
    <property type="match status" value="1"/>
</dbReference>
<dbReference type="GO" id="GO:0005737">
    <property type="term" value="C:cytoplasm"/>
    <property type="evidence" value="ECO:0007669"/>
    <property type="project" value="TreeGrafter"/>
</dbReference>
<evidence type="ECO:0000256" key="5">
    <source>
        <dbReference type="ARBA" id="ARBA00022801"/>
    </source>
</evidence>
<dbReference type="PANTHER" id="PTHR21039">
    <property type="entry name" value="HISTIDINOL PHOSPHATASE-RELATED"/>
    <property type="match status" value="1"/>
</dbReference>